<dbReference type="RefSeq" id="WP_071307773.1">
    <property type="nucleotide sequence ID" value="NZ_MLQR01000001.1"/>
</dbReference>
<keyword evidence="2" id="KW-0813">Transport</keyword>
<proteinExistence type="inferred from homology"/>
<keyword evidence="9" id="KW-1185">Reference proteome</keyword>
<comment type="similarity">
    <text evidence="1">Belongs to the bacterial solute-binding protein 1 family.</text>
</comment>
<dbReference type="AlphaFoldDB" id="A0A1S2LXK0"/>
<dbReference type="PANTHER" id="PTHR43649">
    <property type="entry name" value="ARABINOSE-BINDING PROTEIN-RELATED"/>
    <property type="match status" value="1"/>
</dbReference>
<evidence type="ECO:0000256" key="5">
    <source>
        <dbReference type="ARBA" id="ARBA00023136"/>
    </source>
</evidence>
<evidence type="ECO:0000256" key="3">
    <source>
        <dbReference type="ARBA" id="ARBA00022475"/>
    </source>
</evidence>
<evidence type="ECO:0000313" key="8">
    <source>
        <dbReference type="EMBL" id="OIJ17044.1"/>
    </source>
</evidence>
<sequence>MKKLFGSIITFALISVLMIGCSSNNEVSNNETDSTDASNQKQVTLELFTTLGSDLEQEAFETVIAAFTEEYPHIKIDANYPGGGYEDLLRVKMAANDMPDLFDTHGWSQLRYGEYVADLQDMAWVEHLDPAMDQILKDETGKVYAYPLNQAKDGYIYNASLLDEYGIEAPTTFDDFIEALKTIKEKSNGEVTPLFFGGGESWTLAQFVDQMLTPLLITHPDNAFGDQLLDGSFDWSNFTYLAEKFKEIHDEGLLNTDVLTARHSQAAELLAQGKVGFLFTGAAIGMDAVSFNPDLKVGIAPTPAVHTGDTPSWIGGERFTLAAWKASEKLEEAKLFIDFISQPEHAKALAEATSLPAALTNVSTDNYFNEYFDTFSDIEIQPYFDRVFLPSGMWDVMATTSAELLAGTMTPEQVTKVMEDEYNRLRNQ</sequence>
<name>A0A1S2LXK0_9BACI</name>
<evidence type="ECO:0000256" key="6">
    <source>
        <dbReference type="ARBA" id="ARBA00023139"/>
    </source>
</evidence>
<dbReference type="EMBL" id="MLQR01000001">
    <property type="protein sequence ID" value="OIJ17044.1"/>
    <property type="molecule type" value="Genomic_DNA"/>
</dbReference>
<keyword evidence="6" id="KW-0564">Palmitate</keyword>
<keyword evidence="7" id="KW-0449">Lipoprotein</keyword>
<dbReference type="PROSITE" id="PS01037">
    <property type="entry name" value="SBP_BACTERIAL_1"/>
    <property type="match status" value="1"/>
</dbReference>
<dbReference type="OrthoDB" id="9798191at2"/>
<gene>
    <name evidence="8" type="ORF">BKP37_00445</name>
</gene>
<dbReference type="InterPro" id="IPR006061">
    <property type="entry name" value="SBP_1_CS"/>
</dbReference>
<organism evidence="8 9">
    <name type="scientific">Anaerobacillus alkalilacustris</name>
    <dbReference type="NCBI Taxonomy" id="393763"/>
    <lineage>
        <taxon>Bacteria</taxon>
        <taxon>Bacillati</taxon>
        <taxon>Bacillota</taxon>
        <taxon>Bacilli</taxon>
        <taxon>Bacillales</taxon>
        <taxon>Bacillaceae</taxon>
        <taxon>Anaerobacillus</taxon>
    </lineage>
</organism>
<evidence type="ECO:0000313" key="9">
    <source>
        <dbReference type="Proteomes" id="UP000179524"/>
    </source>
</evidence>
<reference evidence="8 9" key="1">
    <citation type="submission" date="2016-10" db="EMBL/GenBank/DDBJ databases">
        <title>Draft genome sequences of four alkaliphilic bacteria belonging to the Anaerobacillus genus.</title>
        <authorList>
            <person name="Bassil N.M."/>
            <person name="Lloyd J.R."/>
        </authorList>
    </citation>
    <scope>NUCLEOTIDE SEQUENCE [LARGE SCALE GENOMIC DNA]</scope>
    <source>
        <strain evidence="8 9">DSM 18345</strain>
    </source>
</reference>
<dbReference type="Pfam" id="PF01547">
    <property type="entry name" value="SBP_bac_1"/>
    <property type="match status" value="1"/>
</dbReference>
<evidence type="ECO:0000256" key="4">
    <source>
        <dbReference type="ARBA" id="ARBA00022729"/>
    </source>
</evidence>
<comment type="caution">
    <text evidence="8">The sequence shown here is derived from an EMBL/GenBank/DDBJ whole genome shotgun (WGS) entry which is preliminary data.</text>
</comment>
<dbReference type="InterPro" id="IPR006059">
    <property type="entry name" value="SBP"/>
</dbReference>
<keyword evidence="4" id="KW-0732">Signal</keyword>
<dbReference type="Gene3D" id="3.40.190.10">
    <property type="entry name" value="Periplasmic binding protein-like II"/>
    <property type="match status" value="2"/>
</dbReference>
<dbReference type="InterPro" id="IPR050490">
    <property type="entry name" value="Bact_solute-bd_prot1"/>
</dbReference>
<evidence type="ECO:0000256" key="1">
    <source>
        <dbReference type="ARBA" id="ARBA00008520"/>
    </source>
</evidence>
<keyword evidence="5" id="KW-0472">Membrane</keyword>
<dbReference type="SUPFAM" id="SSF53850">
    <property type="entry name" value="Periplasmic binding protein-like II"/>
    <property type="match status" value="1"/>
</dbReference>
<accession>A0A1S2LXK0</accession>
<protein>
    <submittedName>
        <fullName evidence="8">Binding protein msmE</fullName>
    </submittedName>
</protein>
<dbReference type="Proteomes" id="UP000179524">
    <property type="component" value="Unassembled WGS sequence"/>
</dbReference>
<dbReference type="PROSITE" id="PS51257">
    <property type="entry name" value="PROKAR_LIPOPROTEIN"/>
    <property type="match status" value="1"/>
</dbReference>
<evidence type="ECO:0000256" key="7">
    <source>
        <dbReference type="ARBA" id="ARBA00023288"/>
    </source>
</evidence>
<keyword evidence="3" id="KW-1003">Cell membrane</keyword>
<evidence type="ECO:0000256" key="2">
    <source>
        <dbReference type="ARBA" id="ARBA00022448"/>
    </source>
</evidence>
<dbReference type="GO" id="GO:0055085">
    <property type="term" value="P:transmembrane transport"/>
    <property type="evidence" value="ECO:0007669"/>
    <property type="project" value="InterPro"/>
</dbReference>
<dbReference type="PANTHER" id="PTHR43649:SF33">
    <property type="entry name" value="POLYGALACTURONAN_RHAMNOGALACTURONAN-BINDING PROTEIN YTCQ"/>
    <property type="match status" value="1"/>
</dbReference>